<dbReference type="RefSeq" id="NP_001024165.1">
    <property type="nucleotide sequence ID" value="NM_001028994.1"/>
</dbReference>
<dbReference type="Proteomes" id="UP000001940">
    <property type="component" value="Chromosome V"/>
</dbReference>
<dbReference type="UCSC" id="T27C5.12">
    <property type="organism name" value="c. elegans"/>
</dbReference>
<dbReference type="AGR" id="WB:WBGene00044059"/>
<proteinExistence type="predicted"/>
<name>Q5FC32_CAEEL</name>
<dbReference type="PhylomeDB" id="Q5FC32"/>
<dbReference type="GO" id="GO:0047756">
    <property type="term" value="F:chondroitin 4-sulfotransferase activity"/>
    <property type="evidence" value="ECO:0007669"/>
    <property type="project" value="InterPro"/>
</dbReference>
<dbReference type="WormBase" id="T27C5.12">
    <property type="protein sequence ID" value="CE37930"/>
    <property type="gene ID" value="WBGene00044059"/>
</dbReference>
<dbReference type="InterPro" id="IPR007669">
    <property type="entry name" value="Chst-1-like"/>
</dbReference>
<evidence type="ECO:0000313" key="1">
    <source>
        <dbReference type="EMBL" id="CAI46585.1"/>
    </source>
</evidence>
<dbReference type="Bgee" id="WBGene00044059">
    <property type="expression patterns" value="Expressed in material anatomical entity and 2 other cell types or tissues"/>
</dbReference>
<dbReference type="GeneID" id="3564801"/>
<dbReference type="PANTHER" id="PTHR22900">
    <property type="entry name" value="PROTEIN CBG14245-RELATED"/>
    <property type="match status" value="1"/>
</dbReference>
<dbReference type="GO" id="GO:1902884">
    <property type="term" value="P:positive regulation of response to oxidative stress"/>
    <property type="evidence" value="ECO:0007669"/>
    <property type="project" value="InterPro"/>
</dbReference>
<accession>Q5FC32</accession>
<evidence type="ECO:0000313" key="3">
    <source>
        <dbReference type="WormBase" id="T27C5.12"/>
    </source>
</evidence>
<dbReference type="InterPro" id="IPR005331">
    <property type="entry name" value="Sulfotransferase"/>
</dbReference>
<dbReference type="AlphaFoldDB" id="Q5FC32"/>
<reference evidence="1 2" key="1">
    <citation type="journal article" date="1998" name="Science">
        <title>Genome sequence of the nematode C. elegans: a platform for investigating biology.</title>
        <authorList>
            <consortium name="The C. elegans sequencing consortium"/>
            <person name="Sulson J.E."/>
            <person name="Waterston R."/>
        </authorList>
    </citation>
    <scope>NUCLEOTIDE SEQUENCE [LARGE SCALE GENOMIC DNA]</scope>
    <source>
        <strain evidence="1 2">Bristol N2</strain>
    </source>
</reference>
<sequence length="309" mass="36351">MEERILKIGLIISLIIFMCKMHNFILTVDNCKKFNTSVNNVSEGSNDFIVPFINYTKYFITAPRNKIIMCGIRKSMSLLSTNIMCLLNNVDPFFANNDALNEDWKVERSCQRNHSFYFPPSELLNDSNTVRLAFIRDPFQRFVSFYLDKCVNSNMCQSCGTNMTCVVDKIYTGLRKIQTNWNGTVPFTDRMILHTATYSWNCDFRKDFSKWEFIYIEPEKHERIRAINHLSSVMKKQGVNETVIGRFQNDMKNGEISYATYKSQKRAEALRLVQEDPYIRNILHKIYYFDYVLFQLKKDALDAQFRSTI</sequence>
<gene>
    <name evidence="1" type="ORF">CELE_T27C5.12</name>
    <name evidence="1 3" type="ORF">T27C5.12</name>
</gene>
<dbReference type="SMR" id="Q5FC32"/>
<organism evidence="1 2">
    <name type="scientific">Caenorhabditis elegans</name>
    <dbReference type="NCBI Taxonomy" id="6239"/>
    <lineage>
        <taxon>Eukaryota</taxon>
        <taxon>Metazoa</taxon>
        <taxon>Ecdysozoa</taxon>
        <taxon>Nematoda</taxon>
        <taxon>Chromadorea</taxon>
        <taxon>Rhabditida</taxon>
        <taxon>Rhabditina</taxon>
        <taxon>Rhabditomorpha</taxon>
        <taxon>Rhabditoidea</taxon>
        <taxon>Rhabditidae</taxon>
        <taxon>Peloderinae</taxon>
        <taxon>Caenorhabditis</taxon>
    </lineage>
</organism>
<dbReference type="InParanoid" id="Q5FC32"/>
<dbReference type="OrthoDB" id="408912at2759"/>
<dbReference type="FunCoup" id="Q5FC32">
    <property type="interactions" value="17"/>
</dbReference>
<dbReference type="Pfam" id="PF03567">
    <property type="entry name" value="Sulfotransfer_2"/>
    <property type="match status" value="1"/>
</dbReference>
<dbReference type="PaxDb" id="6239-T27C5.12"/>
<dbReference type="HOGENOM" id="CLU_069458_0_0_1"/>
<dbReference type="EMBL" id="BX284605">
    <property type="protein sequence ID" value="CAI46585.1"/>
    <property type="molecule type" value="Genomic_DNA"/>
</dbReference>
<keyword evidence="2" id="KW-1185">Reference proteome</keyword>
<protein>
    <submittedName>
        <fullName evidence="1">Uncharacterized protein</fullName>
    </submittedName>
</protein>
<dbReference type="eggNOG" id="KOG4651">
    <property type="taxonomic scope" value="Eukaryota"/>
</dbReference>
<dbReference type="KEGG" id="cel:CELE_T27C5.12"/>
<dbReference type="CTD" id="3564801"/>
<dbReference type="GO" id="GO:0016020">
    <property type="term" value="C:membrane"/>
    <property type="evidence" value="ECO:0007669"/>
    <property type="project" value="InterPro"/>
</dbReference>
<evidence type="ECO:0000313" key="2">
    <source>
        <dbReference type="Proteomes" id="UP000001940"/>
    </source>
</evidence>
<dbReference type="PANTHER" id="PTHR22900:SF3">
    <property type="entry name" value="CARBOHYDRATE SULFOTRANSFERASE-RELATED"/>
    <property type="match status" value="1"/>
</dbReference>
<dbReference type="GO" id="GO:0050650">
    <property type="term" value="P:chondroitin sulfate proteoglycan biosynthetic process"/>
    <property type="evidence" value="ECO:0007669"/>
    <property type="project" value="InterPro"/>
</dbReference>